<keyword evidence="2" id="KW-1185">Reference proteome</keyword>
<proteinExistence type="predicted"/>
<reference evidence="1 2" key="1">
    <citation type="submission" date="2020-07" db="EMBL/GenBank/DDBJ databases">
        <authorList>
            <person name="Partida-Martinez L."/>
            <person name="Huntemann M."/>
            <person name="Clum A."/>
            <person name="Wang J."/>
            <person name="Palaniappan K."/>
            <person name="Ritter S."/>
            <person name="Chen I.-M."/>
            <person name="Stamatis D."/>
            <person name="Reddy T."/>
            <person name="O'Malley R."/>
            <person name="Daum C."/>
            <person name="Shapiro N."/>
            <person name="Ivanova N."/>
            <person name="Kyrpides N."/>
            <person name="Woyke T."/>
        </authorList>
    </citation>
    <scope>NUCLEOTIDE SEQUENCE [LARGE SCALE GENOMIC DNA]</scope>
    <source>
        <strain evidence="1 2">AT2.17</strain>
    </source>
</reference>
<dbReference type="Proteomes" id="UP000549911">
    <property type="component" value="Unassembled WGS sequence"/>
</dbReference>
<accession>A0A7Y9KSM2</accession>
<comment type="caution">
    <text evidence="1">The sequence shown here is derived from an EMBL/GenBank/DDBJ whole genome shotgun (WGS) entry which is preliminary data.</text>
</comment>
<dbReference type="EMBL" id="JACCBW010000001">
    <property type="protein sequence ID" value="NYE35953.1"/>
    <property type="molecule type" value="Genomic_DNA"/>
</dbReference>
<evidence type="ECO:0000313" key="2">
    <source>
        <dbReference type="Proteomes" id="UP000549911"/>
    </source>
</evidence>
<reference evidence="1 2" key="2">
    <citation type="submission" date="2020-08" db="EMBL/GenBank/DDBJ databases">
        <title>The Agave Microbiome: Exploring the role of microbial communities in plant adaptations to desert environments.</title>
        <authorList>
            <person name="Partida-Martinez L.P."/>
        </authorList>
    </citation>
    <scope>NUCLEOTIDE SEQUENCE [LARGE SCALE GENOMIC DNA]</scope>
    <source>
        <strain evidence="1 2">AT2.17</strain>
    </source>
</reference>
<evidence type="ECO:0000313" key="1">
    <source>
        <dbReference type="EMBL" id="NYE35953.1"/>
    </source>
</evidence>
<organism evidence="1 2">
    <name type="scientific">Nocardioides cavernae</name>
    <dbReference type="NCBI Taxonomy" id="1921566"/>
    <lineage>
        <taxon>Bacteria</taxon>
        <taxon>Bacillati</taxon>
        <taxon>Actinomycetota</taxon>
        <taxon>Actinomycetes</taxon>
        <taxon>Propionibacteriales</taxon>
        <taxon>Nocardioidaceae</taxon>
        <taxon>Nocardioides</taxon>
    </lineage>
</organism>
<name>A0A7Y9KSM2_9ACTN</name>
<protein>
    <submittedName>
        <fullName evidence="1">Uncharacterized protein</fullName>
    </submittedName>
</protein>
<dbReference type="RefSeq" id="WP_179618548.1">
    <property type="nucleotide sequence ID" value="NZ_JACCBW010000001.1"/>
</dbReference>
<dbReference type="AlphaFoldDB" id="A0A7Y9KSM2"/>
<gene>
    <name evidence="1" type="ORF">F4692_001057</name>
</gene>
<sequence>MTAYAARPDVELGVEVGVEGTGRAGLLVVAWTLTNAGHEPLLVVDRVPRPSGASLAWDPRTAYVVGAGDGLVQVASRLFPLPETDRMSWARPPRVGATELAAGASLAREVAVPLPLVRSSPWGDDIGFGPIRLPDPVTSVQYCLGVVTGEPQPSWGLERVDGVVLLAHGGGAVVAQHVLCSDPVPLG</sequence>